<gene>
    <name evidence="6" type="ORF">OFUS_LOCUS21053</name>
</gene>
<dbReference type="FunFam" id="2.40.10.10:FF:000002">
    <property type="entry name" value="Transmembrane protease serine"/>
    <property type="match status" value="1"/>
</dbReference>
<dbReference type="GO" id="GO:0004252">
    <property type="term" value="F:serine-type endopeptidase activity"/>
    <property type="evidence" value="ECO:0007669"/>
    <property type="project" value="InterPro"/>
</dbReference>
<reference evidence="6" key="1">
    <citation type="submission" date="2022-03" db="EMBL/GenBank/DDBJ databases">
        <authorList>
            <person name="Martin C."/>
        </authorList>
    </citation>
    <scope>NUCLEOTIDE SEQUENCE</scope>
</reference>
<keyword evidence="1" id="KW-0645">Protease</keyword>
<proteinExistence type="inferred from homology"/>
<evidence type="ECO:0000256" key="4">
    <source>
        <dbReference type="ARBA" id="ARBA00023157"/>
    </source>
</evidence>
<dbReference type="Pfam" id="PF00089">
    <property type="entry name" value="Trypsin"/>
    <property type="match status" value="3"/>
</dbReference>
<dbReference type="SMART" id="SM00020">
    <property type="entry name" value="Tryp_SPc"/>
    <property type="match status" value="2"/>
</dbReference>
<dbReference type="InterPro" id="IPR018114">
    <property type="entry name" value="TRYPSIN_HIS"/>
</dbReference>
<feature type="non-terminal residue" evidence="6">
    <location>
        <position position="704"/>
    </location>
</feature>
<dbReference type="PANTHER" id="PTHR24252">
    <property type="entry name" value="ACROSIN-RELATED"/>
    <property type="match status" value="1"/>
</dbReference>
<keyword evidence="7" id="KW-1185">Reference proteome</keyword>
<dbReference type="FunFam" id="2.40.10.10:FF:000003">
    <property type="entry name" value="Transmembrane serine protease 3"/>
    <property type="match status" value="2"/>
</dbReference>
<dbReference type="InterPro" id="IPR001254">
    <property type="entry name" value="Trypsin_dom"/>
</dbReference>
<dbReference type="OrthoDB" id="10012881at2759"/>
<dbReference type="InterPro" id="IPR001314">
    <property type="entry name" value="Peptidase_S1A"/>
</dbReference>
<dbReference type="PROSITE" id="PS50240">
    <property type="entry name" value="TRYPSIN_DOM"/>
    <property type="match status" value="3"/>
</dbReference>
<evidence type="ECO:0000256" key="5">
    <source>
        <dbReference type="ARBA" id="ARBA00024195"/>
    </source>
</evidence>
<dbReference type="PROSITE" id="PS00134">
    <property type="entry name" value="TRYPSIN_HIS"/>
    <property type="match status" value="2"/>
</dbReference>
<evidence type="ECO:0000256" key="1">
    <source>
        <dbReference type="ARBA" id="ARBA00022670"/>
    </source>
</evidence>
<evidence type="ECO:0000313" key="6">
    <source>
        <dbReference type="EMBL" id="CAH1796669.1"/>
    </source>
</evidence>
<sequence length="704" mass="73532">SKLMQVKVPLYDNSVCNDVNHYFGQISSNMVCAGFDEGGKDSCQGDSGGPLVCQSGSNYYLTGVVSWGSGCAFPFSPGVYAKVTSLVSWVTSNTGVQPGSSVVIPATTVASVTTAAPVTTTAAATTTTSVSGTTTTVAGVTTAATTTTTAAPATTSTTAATTSTTAATTTTAAATTTTAASTDSCGVPVVTPKVNSRIVGGEEANANSWPWISPLIINGFQSCGASLISPEWVVTAAHCTSGLSASQLSLSFGEHDTTVSESTEVSRTVSQVINHPNYNTGTLDYDISVLKLSSPVTYTNAIRPVCLPSSSMDFAVGLTCVVAGWGTQAFGSFSTPPKLQQVKVPLYSNAVCNDAFHYFGQISDRMVCAGFDAGGKDSCQGDSGGPLMCQVGSNYFLTGVVSWGSGCAGVNSPGVYSRVTALSSWIQSNTGVSPKSNAVPFSMTMPITTLTGTRACGIQAIHPKSAGGKVVGGVVATENSWPWQVAVFEESSGLNFYVCGGTLIEDQWVVTAGHCVKDKSASKFTVRLGEHDLTVKSSMEMDYKVSDVNLHPMYQSLQYDVALLKLETPVRYSREVSPLCLPSAYSEFPDSMECVVTGFGHTSDSSMNNKLNQAIVPIINQEVCHQRYWGDLIVESTMCAGYAEPEPNACTGDSGSPLACQYDGQFFLAGTVSFGTAGCETRDSPAVYARMTSVVPWITEEIYQ</sequence>
<dbReference type="CDD" id="cd00190">
    <property type="entry name" value="Tryp_SPc"/>
    <property type="match status" value="3"/>
</dbReference>
<keyword evidence="3" id="KW-0720">Serine protease</keyword>
<dbReference type="Proteomes" id="UP000749559">
    <property type="component" value="Unassembled WGS sequence"/>
</dbReference>
<dbReference type="InterPro" id="IPR009003">
    <property type="entry name" value="Peptidase_S1_PA"/>
</dbReference>
<dbReference type="InterPro" id="IPR043504">
    <property type="entry name" value="Peptidase_S1_PA_chymotrypsin"/>
</dbReference>
<dbReference type="PRINTS" id="PR00722">
    <property type="entry name" value="CHYMOTRYPSIN"/>
</dbReference>
<keyword evidence="4" id="KW-1015">Disulfide bond</keyword>
<evidence type="ECO:0000256" key="3">
    <source>
        <dbReference type="ARBA" id="ARBA00022825"/>
    </source>
</evidence>
<name>A0A8J1XUS9_OWEFU</name>
<comment type="caution">
    <text evidence="6">The sequence shown here is derived from an EMBL/GenBank/DDBJ whole genome shotgun (WGS) entry which is preliminary data.</text>
</comment>
<dbReference type="EMBL" id="CAIIXF020000010">
    <property type="protein sequence ID" value="CAH1796669.1"/>
    <property type="molecule type" value="Genomic_DNA"/>
</dbReference>
<dbReference type="Gene3D" id="2.40.10.10">
    <property type="entry name" value="Trypsin-like serine proteases"/>
    <property type="match status" value="3"/>
</dbReference>
<protein>
    <submittedName>
        <fullName evidence="6">Uncharacterized protein</fullName>
    </submittedName>
</protein>
<dbReference type="PANTHER" id="PTHR24252:SF7">
    <property type="entry name" value="HYALIN"/>
    <property type="match status" value="1"/>
</dbReference>
<comment type="similarity">
    <text evidence="5">Belongs to the peptidase S1 family. CLIP subfamily.</text>
</comment>
<dbReference type="PROSITE" id="PS00135">
    <property type="entry name" value="TRYPSIN_SER"/>
    <property type="match status" value="2"/>
</dbReference>
<keyword evidence="2" id="KW-0378">Hydrolase</keyword>
<dbReference type="SUPFAM" id="SSF50494">
    <property type="entry name" value="Trypsin-like serine proteases"/>
    <property type="match status" value="3"/>
</dbReference>
<evidence type="ECO:0000313" key="7">
    <source>
        <dbReference type="Proteomes" id="UP000749559"/>
    </source>
</evidence>
<dbReference type="AlphaFoldDB" id="A0A8J1XUS9"/>
<organism evidence="6 7">
    <name type="scientific">Owenia fusiformis</name>
    <name type="common">Polychaete worm</name>
    <dbReference type="NCBI Taxonomy" id="6347"/>
    <lineage>
        <taxon>Eukaryota</taxon>
        <taxon>Metazoa</taxon>
        <taxon>Spiralia</taxon>
        <taxon>Lophotrochozoa</taxon>
        <taxon>Annelida</taxon>
        <taxon>Polychaeta</taxon>
        <taxon>Sedentaria</taxon>
        <taxon>Canalipalpata</taxon>
        <taxon>Sabellida</taxon>
        <taxon>Oweniida</taxon>
        <taxon>Oweniidae</taxon>
        <taxon>Owenia</taxon>
    </lineage>
</organism>
<dbReference type="InterPro" id="IPR033116">
    <property type="entry name" value="TRYPSIN_SER"/>
</dbReference>
<dbReference type="GO" id="GO:0006508">
    <property type="term" value="P:proteolysis"/>
    <property type="evidence" value="ECO:0007669"/>
    <property type="project" value="UniProtKB-KW"/>
</dbReference>
<evidence type="ECO:0000256" key="2">
    <source>
        <dbReference type="ARBA" id="ARBA00022801"/>
    </source>
</evidence>
<accession>A0A8J1XUS9</accession>